<dbReference type="InterPro" id="IPR025877">
    <property type="entry name" value="MobA-like_NTP_Trfase"/>
</dbReference>
<keyword evidence="2" id="KW-0548">Nucleotidyltransferase</keyword>
<dbReference type="RefSeq" id="WP_198478388.1">
    <property type="nucleotide sequence ID" value="NZ_JADGMQ010000024.1"/>
</dbReference>
<dbReference type="InterPro" id="IPR029044">
    <property type="entry name" value="Nucleotide-diphossugar_trans"/>
</dbReference>
<dbReference type="PANTHER" id="PTHR43584">
    <property type="entry name" value="NUCLEOTIDYL TRANSFERASE"/>
    <property type="match status" value="1"/>
</dbReference>
<keyword evidence="3" id="KW-0460">Magnesium</keyword>
<protein>
    <submittedName>
        <fullName evidence="5">Nucleotidyltransferase family protein</fullName>
    </submittedName>
</protein>
<keyword evidence="6" id="KW-1185">Reference proteome</keyword>
<dbReference type="Proteomes" id="UP000601789">
    <property type="component" value="Unassembled WGS sequence"/>
</dbReference>
<evidence type="ECO:0000256" key="2">
    <source>
        <dbReference type="ARBA" id="ARBA00022695"/>
    </source>
</evidence>
<dbReference type="SUPFAM" id="SSF53448">
    <property type="entry name" value="Nucleotide-diphospho-sugar transferases"/>
    <property type="match status" value="1"/>
</dbReference>
<feature type="domain" description="MobA-like NTP transferase" evidence="4">
    <location>
        <begin position="2"/>
        <end position="129"/>
    </location>
</feature>
<comment type="caution">
    <text evidence="5">The sequence shown here is derived from an EMBL/GenBank/DDBJ whole genome shotgun (WGS) entry which is preliminary data.</text>
</comment>
<organism evidence="5 6">
    <name type="scientific">Aquamicrobium zhengzhouense</name>
    <dbReference type="NCBI Taxonomy" id="2781738"/>
    <lineage>
        <taxon>Bacteria</taxon>
        <taxon>Pseudomonadati</taxon>
        <taxon>Pseudomonadota</taxon>
        <taxon>Alphaproteobacteria</taxon>
        <taxon>Hyphomicrobiales</taxon>
        <taxon>Phyllobacteriaceae</taxon>
        <taxon>Aquamicrobium</taxon>
    </lineage>
</organism>
<evidence type="ECO:0000313" key="6">
    <source>
        <dbReference type="Proteomes" id="UP000601789"/>
    </source>
</evidence>
<evidence type="ECO:0000259" key="4">
    <source>
        <dbReference type="Pfam" id="PF12804"/>
    </source>
</evidence>
<reference evidence="5 6" key="1">
    <citation type="submission" date="2020-10" db="EMBL/GenBank/DDBJ databases">
        <title>Aquamicrobium zhengzhouensis sp. nov., a exopolysaccharide producing bacterium isolated from farmland soil.</title>
        <authorList>
            <person name="Wang X."/>
        </authorList>
    </citation>
    <scope>NUCLEOTIDE SEQUENCE [LARGE SCALE GENOMIC DNA]</scope>
    <source>
        <strain evidence="6">cd-1</strain>
    </source>
</reference>
<keyword evidence="1" id="KW-0808">Transferase</keyword>
<evidence type="ECO:0000256" key="1">
    <source>
        <dbReference type="ARBA" id="ARBA00022679"/>
    </source>
</evidence>
<accession>A0ABS0SHP7</accession>
<evidence type="ECO:0000256" key="3">
    <source>
        <dbReference type="ARBA" id="ARBA00022842"/>
    </source>
</evidence>
<dbReference type="PANTHER" id="PTHR43584:SF8">
    <property type="entry name" value="N-ACETYLMURAMATE ALPHA-1-PHOSPHATE URIDYLYLTRANSFERASE"/>
    <property type="match status" value="1"/>
</dbReference>
<dbReference type="CDD" id="cd06422">
    <property type="entry name" value="NTP_transferase_like_1"/>
    <property type="match status" value="1"/>
</dbReference>
<sequence>MVLAAGLGKRMRPLTDHTPKPLIKIAGRTLLDRGLDSLAASGVETAIVNVHYLGDQIIEHVRHRDKPTITISDEREELLDSAGGIVKALPALGNEPFFILNADTFWIDRGEPDLDRLALAWDGEAMDILLMLADPHRATGHSGSIDFLIGQDSRLARAKGASESFIYAGAAIVHPRIFDKASATAHSLNIYFDRAIAEGRLFGQVMEGHWITVGTPDAIAPAEAAIALARTQ</sequence>
<proteinExistence type="predicted"/>
<dbReference type="Pfam" id="PF12804">
    <property type="entry name" value="NTP_transf_3"/>
    <property type="match status" value="1"/>
</dbReference>
<gene>
    <name evidence="5" type="ORF">IOD40_19440</name>
</gene>
<dbReference type="InterPro" id="IPR050065">
    <property type="entry name" value="GlmU-like"/>
</dbReference>
<dbReference type="Gene3D" id="3.90.550.10">
    <property type="entry name" value="Spore Coat Polysaccharide Biosynthesis Protein SpsA, Chain A"/>
    <property type="match status" value="1"/>
</dbReference>
<dbReference type="EMBL" id="JADGMQ010000024">
    <property type="protein sequence ID" value="MBI1622829.1"/>
    <property type="molecule type" value="Genomic_DNA"/>
</dbReference>
<evidence type="ECO:0000313" key="5">
    <source>
        <dbReference type="EMBL" id="MBI1622829.1"/>
    </source>
</evidence>
<name>A0ABS0SHP7_9HYPH</name>